<dbReference type="InterPro" id="IPR013780">
    <property type="entry name" value="Glyco_hydro_b"/>
</dbReference>
<dbReference type="AlphaFoldDB" id="A0A645BEN6"/>
<feature type="domain" description="Glycosyl hydrolase family 31 C-terminal" evidence="4">
    <location>
        <begin position="123"/>
        <end position="219"/>
    </location>
</feature>
<feature type="domain" description="Glycoside hydrolase family 31 TIM barrel" evidence="2">
    <location>
        <begin position="2"/>
        <end position="112"/>
    </location>
</feature>
<keyword evidence="5" id="KW-0326">Glycosidase</keyword>
<dbReference type="SUPFAM" id="SSF51445">
    <property type="entry name" value="(Trans)glycosidases"/>
    <property type="match status" value="1"/>
</dbReference>
<dbReference type="InterPro" id="IPR017853">
    <property type="entry name" value="GH"/>
</dbReference>
<reference evidence="5" key="1">
    <citation type="submission" date="2019-08" db="EMBL/GenBank/DDBJ databases">
        <authorList>
            <person name="Kucharzyk K."/>
            <person name="Murdoch R.W."/>
            <person name="Higgins S."/>
            <person name="Loffler F."/>
        </authorList>
    </citation>
    <scope>NUCLEOTIDE SEQUENCE</scope>
</reference>
<evidence type="ECO:0000259" key="3">
    <source>
        <dbReference type="Pfam" id="PF17137"/>
    </source>
</evidence>
<dbReference type="Gene3D" id="2.60.40.1180">
    <property type="entry name" value="Golgi alpha-mannosidase II"/>
    <property type="match status" value="2"/>
</dbReference>
<dbReference type="InterPro" id="IPR051816">
    <property type="entry name" value="Glycosyl_Hydrolase_31"/>
</dbReference>
<comment type="similarity">
    <text evidence="1">Belongs to the glycosyl hydrolase 31 family.</text>
</comment>
<dbReference type="InterPro" id="IPR048395">
    <property type="entry name" value="Glyco_hydro_31_C"/>
</dbReference>
<evidence type="ECO:0000313" key="5">
    <source>
        <dbReference type="EMBL" id="MPM63576.1"/>
    </source>
</evidence>
<evidence type="ECO:0000259" key="4">
    <source>
        <dbReference type="Pfam" id="PF21365"/>
    </source>
</evidence>
<dbReference type="GO" id="GO:0061634">
    <property type="term" value="F:alpha-D-xyloside xylohydrolase"/>
    <property type="evidence" value="ECO:0007669"/>
    <property type="project" value="UniProtKB-EC"/>
</dbReference>
<comment type="caution">
    <text evidence="5">The sequence shown here is derived from an EMBL/GenBank/DDBJ whole genome shotgun (WGS) entry which is preliminary data.</text>
</comment>
<dbReference type="Pfam" id="PF01055">
    <property type="entry name" value="Glyco_hydro_31_2nd"/>
    <property type="match status" value="1"/>
</dbReference>
<protein>
    <submittedName>
        <fullName evidence="5">Alpha-xylosidase BoGH31A</fullName>
        <ecNumber evidence="5">3.2.1.177</ecNumber>
    </submittedName>
</protein>
<dbReference type="Pfam" id="PF17137">
    <property type="entry name" value="DUF5110"/>
    <property type="match status" value="1"/>
</dbReference>
<keyword evidence="5" id="KW-0378">Hydrolase</keyword>
<dbReference type="InterPro" id="IPR000322">
    <property type="entry name" value="Glyco_hydro_31_TIM"/>
</dbReference>
<evidence type="ECO:0000256" key="1">
    <source>
        <dbReference type="ARBA" id="ARBA00007806"/>
    </source>
</evidence>
<dbReference type="Gene3D" id="3.20.20.80">
    <property type="entry name" value="Glycosidases"/>
    <property type="match status" value="1"/>
</dbReference>
<dbReference type="InterPro" id="IPR033403">
    <property type="entry name" value="DUF5110"/>
</dbReference>
<dbReference type="SUPFAM" id="SSF51011">
    <property type="entry name" value="Glycosyl hydrolase domain"/>
    <property type="match status" value="1"/>
</dbReference>
<evidence type="ECO:0000259" key="2">
    <source>
        <dbReference type="Pfam" id="PF01055"/>
    </source>
</evidence>
<gene>
    <name evidence="5" type="ORF">SDC9_110456</name>
</gene>
<dbReference type="GO" id="GO:0005975">
    <property type="term" value="P:carbohydrate metabolic process"/>
    <property type="evidence" value="ECO:0007669"/>
    <property type="project" value="InterPro"/>
</dbReference>
<dbReference type="Pfam" id="PF21365">
    <property type="entry name" value="Glyco_hydro_31_3rd"/>
    <property type="match status" value="1"/>
</dbReference>
<dbReference type="EMBL" id="VSSQ01019496">
    <property type="protein sequence ID" value="MPM63576.1"/>
    <property type="molecule type" value="Genomic_DNA"/>
</dbReference>
<accession>A0A645BEN6</accession>
<feature type="domain" description="DUF5110" evidence="3">
    <location>
        <begin position="235"/>
        <end position="303"/>
    </location>
</feature>
<sequence length="322" mass="36867">MVWSGDVASSWKTLKDQIPAALNYTLSGMPYWNADIGGFFSSRNYPKGNKDLLYQELYIRWLQFGLFTGMMRSHGTDTPREIYRFGKPGDVAFDVIKEYIGLRYRLQPYIYSTAWAITSENGSLMRPLVMDYPQDKVARDLGSEYLFGNSILVAPVTDSIFAKGVLALDSVSTISQNIYLPRGDWYSFDTGEKIPGGQWVQQSFTLNQMPIFIKAGTILPLANEAQYSSIQNFQTLNIRVYPGKDGSFELYEDEGDNYNYEQGKYSTIKFSWDDKNRTLTIDDRKGSFEGMPQNHLFNIQVMGTMNKKAIRYNGTKMIIRLY</sequence>
<name>A0A645BEN6_9ZZZZ</name>
<dbReference type="PANTHER" id="PTHR43863">
    <property type="entry name" value="HYDROLASE, PUTATIVE (AFU_ORTHOLOGUE AFUA_1G03140)-RELATED"/>
    <property type="match status" value="1"/>
</dbReference>
<dbReference type="PANTHER" id="PTHR43863:SF2">
    <property type="entry name" value="MALTASE-GLUCOAMYLASE"/>
    <property type="match status" value="1"/>
</dbReference>
<organism evidence="5">
    <name type="scientific">bioreactor metagenome</name>
    <dbReference type="NCBI Taxonomy" id="1076179"/>
    <lineage>
        <taxon>unclassified sequences</taxon>
        <taxon>metagenomes</taxon>
        <taxon>ecological metagenomes</taxon>
    </lineage>
</organism>
<proteinExistence type="inferred from homology"/>
<dbReference type="EC" id="3.2.1.177" evidence="5"/>